<keyword evidence="1" id="KW-0472">Membrane</keyword>
<feature type="transmembrane region" description="Helical" evidence="1">
    <location>
        <begin position="104"/>
        <end position="123"/>
    </location>
</feature>
<dbReference type="STRING" id="1043493.SAMN05421637_1574"/>
<dbReference type="RefSeq" id="WP_042213790.1">
    <property type="nucleotide sequence ID" value="NZ_BBLU01000004.1"/>
</dbReference>
<dbReference type="eggNOG" id="ENOG502Z854">
    <property type="taxonomic scope" value="Bacteria"/>
</dbReference>
<feature type="transmembrane region" description="Helical" evidence="1">
    <location>
        <begin position="64"/>
        <end position="83"/>
    </location>
</feature>
<feature type="domain" description="DUF1206" evidence="2">
    <location>
        <begin position="101"/>
        <end position="168"/>
    </location>
</feature>
<accession>A0A1H6Y555</accession>
<dbReference type="EMBL" id="FNZI01000003">
    <property type="protein sequence ID" value="SEJ36428.1"/>
    <property type="molecule type" value="Genomic_DNA"/>
</dbReference>
<protein>
    <recommendedName>
        <fullName evidence="2">DUF1206 domain-containing protein</fullName>
    </recommendedName>
</protein>
<gene>
    <name evidence="3" type="ORF">SAMN05421637_1574</name>
</gene>
<sequence>MSSSTLGGLRTGSSGDAWERAARAGYLVSGALHVALGAVIVRIGLGAGGEADQTRLLASVGDGALGRVLLAVAALALLALAGWQAADAVREPETRERGRAAAKSLVYLALAASTASIALGSAASDQDSQAHGVAGALMRAPAGRVLVGAIGLGLVAAGAFHVIKGVTRRFEEDLRSPSHPEVGAGVRWLGTVGYVAKGGALTLVGGLFGYAALTADPDKAAGIDGAVERLRDAPAGPVLVVTVGLGFAAYGLYSLARSRYARM</sequence>
<name>A0A1H6Y555_9MICO</name>
<feature type="transmembrane region" description="Helical" evidence="1">
    <location>
        <begin position="143"/>
        <end position="163"/>
    </location>
</feature>
<evidence type="ECO:0000313" key="4">
    <source>
        <dbReference type="Proteomes" id="UP000183315"/>
    </source>
</evidence>
<dbReference type="AlphaFoldDB" id="A0A1H6Y555"/>
<keyword evidence="1" id="KW-1133">Transmembrane helix</keyword>
<evidence type="ECO:0000256" key="1">
    <source>
        <dbReference type="SAM" id="Phobius"/>
    </source>
</evidence>
<dbReference type="Proteomes" id="UP000183315">
    <property type="component" value="Unassembled WGS sequence"/>
</dbReference>
<feature type="domain" description="DUF1206" evidence="2">
    <location>
        <begin position="24"/>
        <end position="90"/>
    </location>
</feature>
<feature type="domain" description="DUF1206" evidence="2">
    <location>
        <begin position="192"/>
        <end position="260"/>
    </location>
</feature>
<reference evidence="4" key="1">
    <citation type="submission" date="2016-10" db="EMBL/GenBank/DDBJ databases">
        <authorList>
            <person name="Varghese N."/>
        </authorList>
    </citation>
    <scope>NUCLEOTIDE SEQUENCE [LARGE SCALE GENOMIC DNA]</scope>
    <source>
        <strain evidence="4">DSM 24868</strain>
    </source>
</reference>
<proteinExistence type="predicted"/>
<keyword evidence="4" id="KW-1185">Reference proteome</keyword>
<keyword evidence="1" id="KW-0812">Transmembrane</keyword>
<feature type="transmembrane region" description="Helical" evidence="1">
    <location>
        <begin position="184"/>
        <end position="213"/>
    </location>
</feature>
<dbReference type="InterPro" id="IPR009597">
    <property type="entry name" value="DUF1206"/>
</dbReference>
<evidence type="ECO:0000259" key="2">
    <source>
        <dbReference type="Pfam" id="PF06724"/>
    </source>
</evidence>
<feature type="transmembrane region" description="Helical" evidence="1">
    <location>
        <begin position="24"/>
        <end position="44"/>
    </location>
</feature>
<dbReference type="Pfam" id="PF06724">
    <property type="entry name" value="DUF1206"/>
    <property type="match status" value="3"/>
</dbReference>
<feature type="transmembrane region" description="Helical" evidence="1">
    <location>
        <begin position="233"/>
        <end position="253"/>
    </location>
</feature>
<organism evidence="3 4">
    <name type="scientific">Demequina mangrovi</name>
    <dbReference type="NCBI Taxonomy" id="1043493"/>
    <lineage>
        <taxon>Bacteria</taxon>
        <taxon>Bacillati</taxon>
        <taxon>Actinomycetota</taxon>
        <taxon>Actinomycetes</taxon>
        <taxon>Micrococcales</taxon>
        <taxon>Demequinaceae</taxon>
        <taxon>Demequina</taxon>
    </lineage>
</organism>
<evidence type="ECO:0000313" key="3">
    <source>
        <dbReference type="EMBL" id="SEJ36428.1"/>
    </source>
</evidence>